<evidence type="ECO:0000313" key="1">
    <source>
        <dbReference type="EMBL" id="KKM01259.1"/>
    </source>
</evidence>
<name>A0A0F9GR30_9ZZZZ</name>
<sequence>MQTPEHIVAAWSIMSPWRVGPAAPNGSVRGQLERRGATFTIYRADYYGKGPKLYMDITPLFQGRGQLAPFPQLGSSDGDVPHIRRVAAEFGIAV</sequence>
<accession>A0A0F9GR30</accession>
<proteinExistence type="predicted"/>
<comment type="caution">
    <text evidence="1">The sequence shown here is derived from an EMBL/GenBank/DDBJ whole genome shotgun (WGS) entry which is preliminary data.</text>
</comment>
<dbReference type="EMBL" id="LAZR01017239">
    <property type="protein sequence ID" value="KKM01259.1"/>
    <property type="molecule type" value="Genomic_DNA"/>
</dbReference>
<reference evidence="1" key="1">
    <citation type="journal article" date="2015" name="Nature">
        <title>Complex archaea that bridge the gap between prokaryotes and eukaryotes.</title>
        <authorList>
            <person name="Spang A."/>
            <person name="Saw J.H."/>
            <person name="Jorgensen S.L."/>
            <person name="Zaremba-Niedzwiedzka K."/>
            <person name="Martijn J."/>
            <person name="Lind A.E."/>
            <person name="van Eijk R."/>
            <person name="Schleper C."/>
            <person name="Guy L."/>
            <person name="Ettema T.J."/>
        </authorList>
    </citation>
    <scope>NUCLEOTIDE SEQUENCE</scope>
</reference>
<organism evidence="1">
    <name type="scientific">marine sediment metagenome</name>
    <dbReference type="NCBI Taxonomy" id="412755"/>
    <lineage>
        <taxon>unclassified sequences</taxon>
        <taxon>metagenomes</taxon>
        <taxon>ecological metagenomes</taxon>
    </lineage>
</organism>
<protein>
    <submittedName>
        <fullName evidence="1">Uncharacterized protein</fullName>
    </submittedName>
</protein>
<dbReference type="AlphaFoldDB" id="A0A0F9GR30"/>
<gene>
    <name evidence="1" type="ORF">LCGC14_1796260</name>
</gene>